<organism evidence="2 3">
    <name type="scientific">Tanacetum coccineum</name>
    <dbReference type="NCBI Taxonomy" id="301880"/>
    <lineage>
        <taxon>Eukaryota</taxon>
        <taxon>Viridiplantae</taxon>
        <taxon>Streptophyta</taxon>
        <taxon>Embryophyta</taxon>
        <taxon>Tracheophyta</taxon>
        <taxon>Spermatophyta</taxon>
        <taxon>Magnoliopsida</taxon>
        <taxon>eudicotyledons</taxon>
        <taxon>Gunneridae</taxon>
        <taxon>Pentapetalae</taxon>
        <taxon>asterids</taxon>
        <taxon>campanulids</taxon>
        <taxon>Asterales</taxon>
        <taxon>Asteraceae</taxon>
        <taxon>Asteroideae</taxon>
        <taxon>Anthemideae</taxon>
        <taxon>Anthemidinae</taxon>
        <taxon>Tanacetum</taxon>
    </lineage>
</organism>
<protein>
    <submittedName>
        <fullName evidence="2">Transposase, MuDR, MULE transposase domain protein</fullName>
    </submittedName>
</protein>
<dbReference type="InterPro" id="IPR028045">
    <property type="entry name" value="HROB"/>
</dbReference>
<dbReference type="InterPro" id="IPR058570">
    <property type="entry name" value="HROB_OB"/>
</dbReference>
<reference evidence="2" key="1">
    <citation type="journal article" date="2022" name="Int. J. Mol. Sci.">
        <title>Draft Genome of Tanacetum Coccineum: Genomic Comparison of Closely Related Tanacetum-Family Plants.</title>
        <authorList>
            <person name="Yamashiro T."/>
            <person name="Shiraishi A."/>
            <person name="Nakayama K."/>
            <person name="Satake H."/>
        </authorList>
    </citation>
    <scope>NUCLEOTIDE SEQUENCE</scope>
</reference>
<evidence type="ECO:0000313" key="3">
    <source>
        <dbReference type="Proteomes" id="UP001151760"/>
    </source>
</evidence>
<evidence type="ECO:0000259" key="1">
    <source>
        <dbReference type="Pfam" id="PF15072"/>
    </source>
</evidence>
<dbReference type="Pfam" id="PF15072">
    <property type="entry name" value="HROB"/>
    <property type="match status" value="1"/>
</dbReference>
<dbReference type="PANTHER" id="PTHR14523:SF1">
    <property type="entry name" value="HOMOLOGOUS RECOMBINATION OB-FOLD PROTEIN"/>
    <property type="match status" value="1"/>
</dbReference>
<comment type="caution">
    <text evidence="2">The sequence shown here is derived from an EMBL/GenBank/DDBJ whole genome shotgun (WGS) entry which is preliminary data.</text>
</comment>
<dbReference type="Proteomes" id="UP001151760">
    <property type="component" value="Unassembled WGS sequence"/>
</dbReference>
<name>A0ABQ5AP56_9ASTR</name>
<gene>
    <name evidence="2" type="ORF">Tco_0824581</name>
</gene>
<proteinExistence type="predicted"/>
<sequence length="154" mass="17503">MEEQTMGKAREEKIRAKKADDEILLWNLGGMRIDSDFESHQDNTGVAVLISEPRLLKKDVLILDTGWALDVDTRIYAEKLLRMWVRMQFLAVGLPGTIHYKVLDVGSYENDITVGAAMTLVNVLVFTSKPSKHYHNITKRNVVEVFRKDTVSLA</sequence>
<keyword evidence="3" id="KW-1185">Reference proteome</keyword>
<reference evidence="2" key="2">
    <citation type="submission" date="2022-01" db="EMBL/GenBank/DDBJ databases">
        <authorList>
            <person name="Yamashiro T."/>
            <person name="Shiraishi A."/>
            <person name="Satake H."/>
            <person name="Nakayama K."/>
        </authorList>
    </citation>
    <scope>NUCLEOTIDE SEQUENCE</scope>
</reference>
<dbReference type="EMBL" id="BQNB010012426">
    <property type="protein sequence ID" value="GJT03412.1"/>
    <property type="molecule type" value="Genomic_DNA"/>
</dbReference>
<dbReference type="PANTHER" id="PTHR14523">
    <property type="entry name" value="UNCHARACTERIZED PROTEIN C17ORF53 HOMOLOG"/>
    <property type="match status" value="1"/>
</dbReference>
<accession>A0ABQ5AP56</accession>
<feature type="domain" description="Homologous recombination OB-fold protein OB-fold" evidence="1">
    <location>
        <begin position="95"/>
        <end position="148"/>
    </location>
</feature>
<evidence type="ECO:0000313" key="2">
    <source>
        <dbReference type="EMBL" id="GJT03412.1"/>
    </source>
</evidence>